<evidence type="ECO:0000256" key="7">
    <source>
        <dbReference type="SAM" id="Phobius"/>
    </source>
</evidence>
<dbReference type="RefSeq" id="WP_344092613.1">
    <property type="nucleotide sequence ID" value="NZ_BAAAHB010000046.1"/>
</dbReference>
<gene>
    <name evidence="10" type="ORF">GCM10009544_40110</name>
</gene>
<dbReference type="Proteomes" id="UP001499895">
    <property type="component" value="Unassembled WGS sequence"/>
</dbReference>
<evidence type="ECO:0000259" key="8">
    <source>
        <dbReference type="PROSITE" id="PS50893"/>
    </source>
</evidence>
<dbReference type="InterPro" id="IPR003593">
    <property type="entry name" value="AAA+_ATPase"/>
</dbReference>
<dbReference type="PANTHER" id="PTHR24221">
    <property type="entry name" value="ATP-BINDING CASSETTE SUB-FAMILY B"/>
    <property type="match status" value="1"/>
</dbReference>
<dbReference type="Pfam" id="PF00005">
    <property type="entry name" value="ABC_tran"/>
    <property type="match status" value="2"/>
</dbReference>
<dbReference type="GO" id="GO:0005524">
    <property type="term" value="F:ATP binding"/>
    <property type="evidence" value="ECO:0007669"/>
    <property type="project" value="UniProtKB-KW"/>
</dbReference>
<name>A0ABP3K987_9ACTN</name>
<dbReference type="InterPro" id="IPR017871">
    <property type="entry name" value="ABC_transporter-like_CS"/>
</dbReference>
<dbReference type="Gene3D" id="1.20.1560.10">
    <property type="entry name" value="ABC transporter type 1, transmembrane domain"/>
    <property type="match status" value="2"/>
</dbReference>
<feature type="domain" description="ABC transmembrane type-1" evidence="9">
    <location>
        <begin position="698"/>
        <end position="980"/>
    </location>
</feature>
<feature type="transmembrane region" description="Helical" evidence="7">
    <location>
        <begin position="944"/>
        <end position="965"/>
    </location>
</feature>
<reference evidence="11" key="1">
    <citation type="journal article" date="2019" name="Int. J. Syst. Evol. Microbiol.">
        <title>The Global Catalogue of Microorganisms (GCM) 10K type strain sequencing project: providing services to taxonomists for standard genome sequencing and annotation.</title>
        <authorList>
            <consortium name="The Broad Institute Genomics Platform"/>
            <consortium name="The Broad Institute Genome Sequencing Center for Infectious Disease"/>
            <person name="Wu L."/>
            <person name="Ma J."/>
        </authorList>
    </citation>
    <scope>NUCLEOTIDE SEQUENCE [LARGE SCALE GENOMIC DNA]</scope>
    <source>
        <strain evidence="11">JCM 10649</strain>
    </source>
</reference>
<evidence type="ECO:0000256" key="6">
    <source>
        <dbReference type="ARBA" id="ARBA00023136"/>
    </source>
</evidence>
<keyword evidence="2 7" id="KW-0812">Transmembrane</keyword>
<feature type="transmembrane region" description="Helical" evidence="7">
    <location>
        <begin position="163"/>
        <end position="180"/>
    </location>
</feature>
<dbReference type="PROSITE" id="PS50929">
    <property type="entry name" value="ABC_TM1F"/>
    <property type="match status" value="2"/>
</dbReference>
<dbReference type="InterPro" id="IPR003439">
    <property type="entry name" value="ABC_transporter-like_ATP-bd"/>
</dbReference>
<protein>
    <submittedName>
        <fullName evidence="10">ABC transporter ATP-binding protein</fullName>
    </submittedName>
</protein>
<evidence type="ECO:0000313" key="10">
    <source>
        <dbReference type="EMBL" id="GAA0474093.1"/>
    </source>
</evidence>
<feature type="transmembrane region" description="Helical" evidence="7">
    <location>
        <begin position="807"/>
        <end position="831"/>
    </location>
</feature>
<dbReference type="Gene3D" id="3.40.50.300">
    <property type="entry name" value="P-loop containing nucleotide triphosphate hydrolases"/>
    <property type="match status" value="2"/>
</dbReference>
<keyword evidence="6 7" id="KW-0472">Membrane</keyword>
<evidence type="ECO:0000256" key="4">
    <source>
        <dbReference type="ARBA" id="ARBA00022840"/>
    </source>
</evidence>
<dbReference type="InterPro" id="IPR011527">
    <property type="entry name" value="ABC1_TM_dom"/>
</dbReference>
<dbReference type="SUPFAM" id="SSF90123">
    <property type="entry name" value="ABC transporter transmembrane region"/>
    <property type="match status" value="2"/>
</dbReference>
<evidence type="ECO:0000256" key="5">
    <source>
        <dbReference type="ARBA" id="ARBA00022989"/>
    </source>
</evidence>
<dbReference type="InterPro" id="IPR027417">
    <property type="entry name" value="P-loop_NTPase"/>
</dbReference>
<evidence type="ECO:0000313" key="11">
    <source>
        <dbReference type="Proteomes" id="UP001499895"/>
    </source>
</evidence>
<feature type="domain" description="ABC transmembrane type-1" evidence="9">
    <location>
        <begin position="27"/>
        <end position="307"/>
    </location>
</feature>
<feature type="transmembrane region" description="Helical" evidence="7">
    <location>
        <begin position="916"/>
        <end position="938"/>
    </location>
</feature>
<dbReference type="Pfam" id="PF00664">
    <property type="entry name" value="ABC_membrane"/>
    <property type="match status" value="2"/>
</dbReference>
<feature type="domain" description="ABC transporter" evidence="8">
    <location>
        <begin position="342"/>
        <end position="576"/>
    </location>
</feature>
<feature type="transmembrane region" description="Helical" evidence="7">
    <location>
        <begin position="135"/>
        <end position="157"/>
    </location>
</feature>
<proteinExistence type="predicted"/>
<dbReference type="SMART" id="SM00382">
    <property type="entry name" value="AAA"/>
    <property type="match status" value="2"/>
</dbReference>
<evidence type="ECO:0000256" key="2">
    <source>
        <dbReference type="ARBA" id="ARBA00022692"/>
    </source>
</evidence>
<feature type="transmembrane region" description="Helical" evidence="7">
    <location>
        <begin position="63"/>
        <end position="82"/>
    </location>
</feature>
<feature type="transmembrane region" description="Helical" evidence="7">
    <location>
        <begin position="697"/>
        <end position="718"/>
    </location>
</feature>
<evidence type="ECO:0000256" key="3">
    <source>
        <dbReference type="ARBA" id="ARBA00022741"/>
    </source>
</evidence>
<dbReference type="CDD" id="cd18546">
    <property type="entry name" value="ABC_6TM_Rv0194_D2_like"/>
    <property type="match status" value="1"/>
</dbReference>
<comment type="subcellular location">
    <subcellularLocation>
        <location evidence="1">Cell membrane</location>
        <topology evidence="1">Multi-pass membrane protein</topology>
    </subcellularLocation>
</comment>
<keyword evidence="11" id="KW-1185">Reference proteome</keyword>
<feature type="transmembrane region" description="Helical" evidence="7">
    <location>
        <begin position="837"/>
        <end position="855"/>
    </location>
</feature>
<organism evidence="10 11">
    <name type="scientific">Streptomyces stramineus</name>
    <dbReference type="NCBI Taxonomy" id="173861"/>
    <lineage>
        <taxon>Bacteria</taxon>
        <taxon>Bacillati</taxon>
        <taxon>Actinomycetota</taxon>
        <taxon>Actinomycetes</taxon>
        <taxon>Kitasatosporales</taxon>
        <taxon>Streptomycetaceae</taxon>
        <taxon>Streptomyces</taxon>
    </lineage>
</organism>
<keyword evidence="3" id="KW-0547">Nucleotide-binding</keyword>
<dbReference type="InterPro" id="IPR039421">
    <property type="entry name" value="Type_1_exporter"/>
</dbReference>
<evidence type="ECO:0000256" key="1">
    <source>
        <dbReference type="ARBA" id="ARBA00004651"/>
    </source>
</evidence>
<evidence type="ECO:0000259" key="9">
    <source>
        <dbReference type="PROSITE" id="PS50929"/>
    </source>
</evidence>
<dbReference type="SUPFAM" id="SSF52540">
    <property type="entry name" value="P-loop containing nucleoside triphosphate hydrolases"/>
    <property type="match status" value="2"/>
</dbReference>
<feature type="transmembrane region" description="Helical" evidence="7">
    <location>
        <begin position="26"/>
        <end position="51"/>
    </location>
</feature>
<dbReference type="PANTHER" id="PTHR24221:SF654">
    <property type="entry name" value="ATP-BINDING CASSETTE SUB-FAMILY B MEMBER 6"/>
    <property type="match status" value="1"/>
</dbReference>
<dbReference type="InterPro" id="IPR036640">
    <property type="entry name" value="ABC1_TM_sf"/>
</dbReference>
<keyword evidence="4 10" id="KW-0067">ATP-binding</keyword>
<dbReference type="EMBL" id="BAAAHB010000046">
    <property type="protein sequence ID" value="GAA0474093.1"/>
    <property type="molecule type" value="Genomic_DNA"/>
</dbReference>
<keyword evidence="5 7" id="KW-1133">Transmembrane helix</keyword>
<dbReference type="PROSITE" id="PS00211">
    <property type="entry name" value="ABC_TRANSPORTER_1"/>
    <property type="match status" value="1"/>
</dbReference>
<sequence>MAAKDTTGQGWARRLARHCWQYRRTVLLALGSSLAGMAVMALVPLITKLIIDDVIGDGDRPLAPWAGLLIGAAVVVYGLTYLRRYYGGRLALDVQHDLRTAMFASIARLDGRRQDELSTGQVVGRGTTDLQLVQSLLFMLPMMIGNILLFAISLVVMAALSPLLTLIALAVAPALWFLALRSRTKLFPATWYAQGQAAAVAGVVDGAVTGVRVVKGFGQEAQEAGKLREVSRRLFAGRLRTVRLNSRYTPALQAVPSLGQVAMLAVGGWMATRGQITLGTFVAFSTYLAQLVGPVRMLTMVLTVGQQARAGVERVYELIDTEPVVRERPDARPLPEDAPATVEFDSVTFGYDPERPVLDGFSLRVEPGETVAVVGASGSGKSTVSLLLPRFYDVSGGAVRVGGHDVRDLTLPSLRAAIGLVPEDSFLFSDSIRDNIAYGHPDATDEQVRAAARAAQADDFISRLPDGYDTAVGEQGLTLSGGQRQRIALARAILTDPRLLLLDDATSAVDARVEHEIHEALRGVMAGRTTLLIAHRASTLALADRIAVLDGGRLVDIGTAEELEGRSARYRALLTDPEELAGVRRDPAGLAGSFGGEASATGLAERPAVTEALAGPPAAPGHRKHTTVNGVTPALWVREKTADTGDVAGMPATPELLAQVAALPPATDVPGIDEERAAQPEQEYGLRRLLRGFGAPLALSLLLVTIDAVAGLLLPVLIRHGIDSGVQRLALGAVWVASGLALLVVLAQWAAQIAEMRLTGRTGERVLYALRVKIFAQLQRLGLDYYERELTGKIMTRMTTDVDALSSFLQTGLITAAVSVLTFFGILVALVVIDAGLSLVVLATLPLLVIGTVVFRRKSVQAYELARERVGLVNADLQEGVAGLRIVQAFGREAAGARRFAERSDAYRQARVRGQWLISVYFPFVQLLSSVAAAAVLIVGAGRVGAGTLTAGALVAYLLYIDLFFAPVQQLSQVFDGYQQATVSLGRVQGLLREPTTTPVAEKPRPVRALDGEIVFDGVRFHYGDGEEALSGVDLRVPAGQTVAFVGETGAGKSTLVKLVARFYDPSAGAVRVDGHDLRELDPTDYRHRLGVVPQEPYLFPGTVRDAIAYGRPDASDAEVEAAARAVGAHAMVATLDGGYLHPVTERGRNLSAGQRQLIALARAELVDPDILLLDEATAALDLATEALVNEATDRLAGRRTTLVVAHRLTTAARADRVVVLDRGAVVEDGTHEQLLARDGHYARLWRTFTGEAVPA</sequence>
<feature type="transmembrane region" description="Helical" evidence="7">
    <location>
        <begin position="730"/>
        <end position="751"/>
    </location>
</feature>
<accession>A0ABP3K987</accession>
<comment type="caution">
    <text evidence="10">The sequence shown here is derived from an EMBL/GenBank/DDBJ whole genome shotgun (WGS) entry which is preliminary data.</text>
</comment>
<feature type="domain" description="ABC transporter" evidence="8">
    <location>
        <begin position="1014"/>
        <end position="1248"/>
    </location>
</feature>
<dbReference type="PROSITE" id="PS50893">
    <property type="entry name" value="ABC_TRANSPORTER_2"/>
    <property type="match status" value="2"/>
</dbReference>
<dbReference type="CDD" id="cd18543">
    <property type="entry name" value="ABC_6TM_Rv0194_D1_like"/>
    <property type="match status" value="1"/>
</dbReference>